<proteinExistence type="predicted"/>
<dbReference type="Proteomes" id="UP000288859">
    <property type="component" value="Unassembled WGS sequence"/>
</dbReference>
<feature type="compositionally biased region" description="Polar residues" evidence="2">
    <location>
        <begin position="557"/>
        <end position="574"/>
    </location>
</feature>
<gene>
    <name evidence="3" type="ORF">B0A52_00624</name>
</gene>
<feature type="region of interest" description="Disordered" evidence="2">
    <location>
        <begin position="116"/>
        <end position="139"/>
    </location>
</feature>
<evidence type="ECO:0000256" key="2">
    <source>
        <dbReference type="SAM" id="MobiDB-lite"/>
    </source>
</evidence>
<dbReference type="OrthoDB" id="9977870at2759"/>
<feature type="compositionally biased region" description="Low complexity" evidence="2">
    <location>
        <begin position="526"/>
        <end position="544"/>
    </location>
</feature>
<feature type="region of interest" description="Disordered" evidence="2">
    <location>
        <begin position="322"/>
        <end position="341"/>
    </location>
</feature>
<evidence type="ECO:0000313" key="3">
    <source>
        <dbReference type="EMBL" id="RVX75272.1"/>
    </source>
</evidence>
<accession>A0A438NHR8</accession>
<feature type="coiled-coil region" evidence="1">
    <location>
        <begin position="11"/>
        <end position="85"/>
    </location>
</feature>
<dbReference type="VEuPathDB" id="FungiDB:PV10_00111"/>
<comment type="caution">
    <text evidence="3">The sequence shown here is derived from an EMBL/GenBank/DDBJ whole genome shotgun (WGS) entry which is preliminary data.</text>
</comment>
<dbReference type="AlphaFoldDB" id="A0A438NHR8"/>
<dbReference type="EMBL" id="NAJM01000002">
    <property type="protein sequence ID" value="RVX75272.1"/>
    <property type="molecule type" value="Genomic_DNA"/>
</dbReference>
<keyword evidence="1" id="KW-0175">Coiled coil</keyword>
<feature type="region of interest" description="Disordered" evidence="2">
    <location>
        <begin position="409"/>
        <end position="428"/>
    </location>
</feature>
<protein>
    <submittedName>
        <fullName evidence="3">Uncharacterized protein</fullName>
    </submittedName>
</protein>
<name>A0A438NHR8_EXOME</name>
<feature type="compositionally biased region" description="Low complexity" evidence="2">
    <location>
        <begin position="331"/>
        <end position="341"/>
    </location>
</feature>
<feature type="region of interest" description="Disordered" evidence="2">
    <location>
        <begin position="468"/>
        <end position="574"/>
    </location>
</feature>
<evidence type="ECO:0000313" key="4">
    <source>
        <dbReference type="Proteomes" id="UP000288859"/>
    </source>
</evidence>
<feature type="compositionally biased region" description="Low complexity" evidence="2">
    <location>
        <begin position="509"/>
        <end position="518"/>
    </location>
</feature>
<reference evidence="3 4" key="1">
    <citation type="submission" date="2017-03" db="EMBL/GenBank/DDBJ databases">
        <title>Genomes of endolithic fungi from Antarctica.</title>
        <authorList>
            <person name="Coleine C."/>
            <person name="Masonjones S."/>
            <person name="Stajich J.E."/>
        </authorList>
    </citation>
    <scope>NUCLEOTIDE SEQUENCE [LARGE SCALE GENOMIC DNA]</scope>
    <source>
        <strain evidence="3 4">CCFEE 6314</strain>
    </source>
</reference>
<sequence>MTRRTLRQQRNEEAAAEAAELTRAIEEIEEMERAEEEQRILEAERLAAERRREEEELRRLELLRLQEVERRRIQKEKEDEELRRIVRLSLIEQLPEWQDLMREIMLKQQIELDDRHGQQEASHLKARDEAYQSQRAENEEAMARLKAEVHERLLDMQEKQRVHLLKTKEDYEHGEDDMFLHIQLHLRGKPNKEAREKRLLEEFNKQRDTQLRSLEAGFEIETNKLKQNALAEHTALEKSSENKMAELQRRFDHDYTVLLEDVIIDRTWFDHVSERRRNMLSENHHRALADIDAGLEPVGLNEAVAKTVGPFAADHAREPVTRERVLQDRVSSPASSSTYSTTSSLAELASHSNRLQRQLEISEVCGRGANEPSPEEVAESTWDSNGMTVPSNIDNQVVEGFLHLPHYQDGAMSGTVHPSQSQPQRHSRIKRKSVGQCQSPAMRCGLPAAGPTRGGLRIVTSVASMEQSVPGSFPVSPARSSRSVNAGEEGSQYDRSYKLTVIPPDHTGRQSCSDTSMSSRDRTSYDDSSSSVRTFDSSSSVSASRNGKGLAWRPESRQSSLLSSLKNYVKTKSG</sequence>
<evidence type="ECO:0000256" key="1">
    <source>
        <dbReference type="SAM" id="Coils"/>
    </source>
</evidence>
<organism evidence="3 4">
    <name type="scientific">Exophiala mesophila</name>
    <name type="common">Black yeast-like fungus</name>
    <dbReference type="NCBI Taxonomy" id="212818"/>
    <lineage>
        <taxon>Eukaryota</taxon>
        <taxon>Fungi</taxon>
        <taxon>Dikarya</taxon>
        <taxon>Ascomycota</taxon>
        <taxon>Pezizomycotina</taxon>
        <taxon>Eurotiomycetes</taxon>
        <taxon>Chaetothyriomycetidae</taxon>
        <taxon>Chaetothyriales</taxon>
        <taxon>Herpotrichiellaceae</taxon>
        <taxon>Exophiala</taxon>
    </lineage>
</organism>